<evidence type="ECO:0000313" key="1">
    <source>
        <dbReference type="EMBL" id="GBP84382.1"/>
    </source>
</evidence>
<dbReference type="EMBL" id="BGZK01001675">
    <property type="protein sequence ID" value="GBP84382.1"/>
    <property type="molecule type" value="Genomic_DNA"/>
</dbReference>
<comment type="caution">
    <text evidence="1">The sequence shown here is derived from an EMBL/GenBank/DDBJ whole genome shotgun (WGS) entry which is preliminary data.</text>
</comment>
<proteinExistence type="predicted"/>
<keyword evidence="2" id="KW-1185">Reference proteome</keyword>
<sequence>MVIYPPGHLSTRSSKFDLRSLAIRLSTFHPLILKSTHVAIHLFSHPIIHLSTHMSIHPSAHLFSRSSKFDLQSLAIRLSPLLSTYPEIYPRCRSLI</sequence>
<protein>
    <submittedName>
        <fullName evidence="1">Uncharacterized protein</fullName>
    </submittedName>
</protein>
<evidence type="ECO:0000313" key="2">
    <source>
        <dbReference type="Proteomes" id="UP000299102"/>
    </source>
</evidence>
<reference evidence="1 2" key="1">
    <citation type="journal article" date="2019" name="Commun. Biol.">
        <title>The bagworm genome reveals a unique fibroin gene that provides high tensile strength.</title>
        <authorList>
            <person name="Kono N."/>
            <person name="Nakamura H."/>
            <person name="Ohtoshi R."/>
            <person name="Tomita M."/>
            <person name="Numata K."/>
            <person name="Arakawa K."/>
        </authorList>
    </citation>
    <scope>NUCLEOTIDE SEQUENCE [LARGE SCALE GENOMIC DNA]</scope>
</reference>
<organism evidence="1 2">
    <name type="scientific">Eumeta variegata</name>
    <name type="common">Bagworm moth</name>
    <name type="synonym">Eumeta japonica</name>
    <dbReference type="NCBI Taxonomy" id="151549"/>
    <lineage>
        <taxon>Eukaryota</taxon>
        <taxon>Metazoa</taxon>
        <taxon>Ecdysozoa</taxon>
        <taxon>Arthropoda</taxon>
        <taxon>Hexapoda</taxon>
        <taxon>Insecta</taxon>
        <taxon>Pterygota</taxon>
        <taxon>Neoptera</taxon>
        <taxon>Endopterygota</taxon>
        <taxon>Lepidoptera</taxon>
        <taxon>Glossata</taxon>
        <taxon>Ditrysia</taxon>
        <taxon>Tineoidea</taxon>
        <taxon>Psychidae</taxon>
        <taxon>Oiketicinae</taxon>
        <taxon>Eumeta</taxon>
    </lineage>
</organism>
<name>A0A4C1ZAK5_EUMVA</name>
<accession>A0A4C1ZAK5</accession>
<gene>
    <name evidence="1" type="ORF">EVAR_99281_1</name>
</gene>
<dbReference type="Proteomes" id="UP000299102">
    <property type="component" value="Unassembled WGS sequence"/>
</dbReference>
<dbReference type="AlphaFoldDB" id="A0A4C1ZAK5"/>